<dbReference type="Proteomes" id="UP000443353">
    <property type="component" value="Unassembled WGS sequence"/>
</dbReference>
<keyword evidence="3" id="KW-1185">Reference proteome</keyword>
<evidence type="ECO:0000313" key="3">
    <source>
        <dbReference type="Proteomes" id="UP000443353"/>
    </source>
</evidence>
<dbReference type="EMBL" id="WSES01000002">
    <property type="protein sequence ID" value="MVW60037.1"/>
    <property type="molecule type" value="Genomic_DNA"/>
</dbReference>
<gene>
    <name evidence="2" type="ORF">GPY61_08830</name>
</gene>
<reference evidence="2 3" key="1">
    <citation type="submission" date="2019-12" db="EMBL/GenBank/DDBJ databases">
        <authorList>
            <person name="Li C."/>
            <person name="Zhao J."/>
        </authorList>
    </citation>
    <scope>NUCLEOTIDE SEQUENCE [LARGE SCALE GENOMIC DNA]</scope>
    <source>
        <strain evidence="2 3">NEAU-DD11</strain>
    </source>
</reference>
<comment type="caution">
    <text evidence="2">The sequence shown here is derived from an EMBL/GenBank/DDBJ whole genome shotgun (WGS) entry which is preliminary data.</text>
</comment>
<feature type="domain" description="DUF7661" evidence="1">
    <location>
        <begin position="1"/>
        <end position="62"/>
    </location>
</feature>
<evidence type="ECO:0000313" key="2">
    <source>
        <dbReference type="EMBL" id="MVW60037.1"/>
    </source>
</evidence>
<dbReference type="Pfam" id="PF24697">
    <property type="entry name" value="DUF7661"/>
    <property type="match status" value="1"/>
</dbReference>
<evidence type="ECO:0000259" key="1">
    <source>
        <dbReference type="Pfam" id="PF24697"/>
    </source>
</evidence>
<dbReference type="RefSeq" id="WP_160408194.1">
    <property type="nucleotide sequence ID" value="NZ_WSES01000002.1"/>
</dbReference>
<name>A0A7X3FY05_9BURK</name>
<sequence>MRFNIYGRFHVDVRRENDAWAVYRAVPGKRTPFEEVVIPADVPADELATWLDDIFHEYAGHGDMVEPIPD</sequence>
<proteinExistence type="predicted"/>
<organism evidence="2 3">
    <name type="scientific">Massilia cellulosiltytica</name>
    <dbReference type="NCBI Taxonomy" id="2683234"/>
    <lineage>
        <taxon>Bacteria</taxon>
        <taxon>Pseudomonadati</taxon>
        <taxon>Pseudomonadota</taxon>
        <taxon>Betaproteobacteria</taxon>
        <taxon>Burkholderiales</taxon>
        <taxon>Oxalobacteraceae</taxon>
        <taxon>Telluria group</taxon>
        <taxon>Massilia</taxon>
    </lineage>
</organism>
<accession>A0A7X3FY05</accession>
<protein>
    <recommendedName>
        <fullName evidence="1">DUF7661 domain-containing protein</fullName>
    </recommendedName>
</protein>
<dbReference type="AlphaFoldDB" id="A0A7X3FY05"/>
<dbReference type="InterPro" id="IPR056078">
    <property type="entry name" value="DUF7661"/>
</dbReference>